<keyword evidence="6" id="KW-0328">Glycosyltransferase</keyword>
<evidence type="ECO:0000313" key="21">
    <source>
        <dbReference type="EMBL" id="APC47454.1"/>
    </source>
</evidence>
<dbReference type="SUPFAM" id="SSF56601">
    <property type="entry name" value="beta-lactamase/transpeptidase-like"/>
    <property type="match status" value="1"/>
</dbReference>
<evidence type="ECO:0000256" key="16">
    <source>
        <dbReference type="ARBA" id="ARBA00034000"/>
    </source>
</evidence>
<evidence type="ECO:0000313" key="22">
    <source>
        <dbReference type="Proteomes" id="UP000182945"/>
    </source>
</evidence>
<evidence type="ECO:0000259" key="20">
    <source>
        <dbReference type="Pfam" id="PF00912"/>
    </source>
</evidence>
<dbReference type="InterPro" id="IPR001460">
    <property type="entry name" value="PCN-bd_Tpept"/>
</dbReference>
<dbReference type="AlphaFoldDB" id="A0AAC9NK92"/>
<dbReference type="GO" id="GO:0009002">
    <property type="term" value="F:serine-type D-Ala-D-Ala carboxypeptidase activity"/>
    <property type="evidence" value="ECO:0007669"/>
    <property type="project" value="UniProtKB-EC"/>
</dbReference>
<keyword evidence="7" id="KW-0808">Transferase</keyword>
<dbReference type="SUPFAM" id="SSF53955">
    <property type="entry name" value="Lysozyme-like"/>
    <property type="match status" value="1"/>
</dbReference>
<dbReference type="InterPro" id="IPR036950">
    <property type="entry name" value="PBP_transglycosylase"/>
</dbReference>
<dbReference type="Pfam" id="PF00905">
    <property type="entry name" value="Transpeptidase"/>
    <property type="match status" value="1"/>
</dbReference>
<dbReference type="Gene3D" id="3.40.710.10">
    <property type="entry name" value="DD-peptidase/beta-lactamase superfamily"/>
    <property type="match status" value="1"/>
</dbReference>
<evidence type="ECO:0000256" key="15">
    <source>
        <dbReference type="ARBA" id="ARBA00023316"/>
    </source>
</evidence>
<keyword evidence="9" id="KW-0378">Hydrolase</keyword>
<keyword evidence="5" id="KW-0645">Protease</keyword>
<sequence>MKEKDHEKRRFRIPKKIRVIFYSITTIIILGLLGYAAILIGGKLVADEADMVLDATTVIETKDGERLSSIYKEDRIPVTIEKIPEHVQQAFVAIEDRRFYEHSGVDFRSIMRAIIKDIIAMDKVEGASTITQQLAKNLFLHNDKTWMRKTKEVMAAVYLERNLTKDEILELYMNEIYFGRGVYGIERASNYFFSKKASDLTVSEAALLAGLAKGPNGYSPIDHPEKALERRNVVLKSMEANGAINAEERLKESNKSLGLELEKDNSKPWVDSYVDLVIKEAAEMHDMSIEELKRGGYRIVVNMNDTIQQIAYNHFKNDNYFPGNTKGTQGAFVIMEQSAGRTVAAIGGREYQLGNLNRTTVSRQPGSTIKPIAVYGPAMMKKEAYTPYTLIPDMKYDYDNNYSVENADHQYEGAVSIYDAIRYSKNSSAVWLLDQIGVPYAKKSLEKQGIMIEDDGLAIALGGLSKGITPIQVMESYSSFAGMGKMKKSHTIERIYDQENKLAFEAETNSKQVYDAQVAWNMTEILQETVKSGTATAGEYTKALAGKTGTTQHPFVEGKVKDAWFAGYTPKYVMTTWMGYDQSDKEHYLNGGSEYPTKLTKAILSELDKHEELEEHFSKPEKVTALPKPVTLPQIENLQASYRFGSFSFVEGELSWKGSSDDRVIYRVYREKEGIDERIGETEGTTSYTIKNALFGGNRYYVVPFDPLTKREGERSNTVKLEW</sequence>
<dbReference type="PANTHER" id="PTHR32282">
    <property type="entry name" value="BINDING PROTEIN TRANSPEPTIDASE, PUTATIVE-RELATED"/>
    <property type="match status" value="1"/>
</dbReference>
<evidence type="ECO:0000256" key="12">
    <source>
        <dbReference type="ARBA" id="ARBA00022989"/>
    </source>
</evidence>
<evidence type="ECO:0000256" key="10">
    <source>
        <dbReference type="ARBA" id="ARBA00022960"/>
    </source>
</evidence>
<evidence type="ECO:0000256" key="18">
    <source>
        <dbReference type="SAM" id="Phobius"/>
    </source>
</evidence>
<evidence type="ECO:0000256" key="8">
    <source>
        <dbReference type="ARBA" id="ARBA00022692"/>
    </source>
</evidence>
<dbReference type="GO" id="GO:0008955">
    <property type="term" value="F:peptidoglycan glycosyltransferase activity"/>
    <property type="evidence" value="ECO:0007669"/>
    <property type="project" value="UniProtKB-EC"/>
</dbReference>
<dbReference type="GO" id="GO:0008360">
    <property type="term" value="P:regulation of cell shape"/>
    <property type="evidence" value="ECO:0007669"/>
    <property type="project" value="UniProtKB-KW"/>
</dbReference>
<dbReference type="NCBIfam" id="TIGR02074">
    <property type="entry name" value="PBP_1a_fam"/>
    <property type="match status" value="1"/>
</dbReference>
<dbReference type="FunFam" id="1.10.3810.10:FF:000001">
    <property type="entry name" value="Penicillin-binding protein 1A"/>
    <property type="match status" value="1"/>
</dbReference>
<keyword evidence="10" id="KW-0133">Cell shape</keyword>
<dbReference type="Proteomes" id="UP000182945">
    <property type="component" value="Chromosome"/>
</dbReference>
<dbReference type="Gene3D" id="1.10.3810.10">
    <property type="entry name" value="Biosynthetic peptidoglycan transglycosylase-like"/>
    <property type="match status" value="1"/>
</dbReference>
<keyword evidence="11" id="KW-0573">Peptidoglycan synthesis</keyword>
<dbReference type="EMBL" id="CP017962">
    <property type="protein sequence ID" value="APC47454.1"/>
    <property type="molecule type" value="Genomic_DNA"/>
</dbReference>
<keyword evidence="12 18" id="KW-1133">Transmembrane helix</keyword>
<organism evidence="21 22">
    <name type="scientific">Virgibacillus halodenitrificans</name>
    <name type="common">Bacillus halodenitrificans</name>
    <dbReference type="NCBI Taxonomy" id="1482"/>
    <lineage>
        <taxon>Bacteria</taxon>
        <taxon>Bacillati</taxon>
        <taxon>Bacillota</taxon>
        <taxon>Bacilli</taxon>
        <taxon>Bacillales</taxon>
        <taxon>Bacillaceae</taxon>
        <taxon>Virgibacillus</taxon>
    </lineage>
</organism>
<feature type="transmembrane region" description="Helical" evidence="18">
    <location>
        <begin position="20"/>
        <end position="41"/>
    </location>
</feature>
<dbReference type="InterPro" id="IPR050396">
    <property type="entry name" value="Glycosyltr_51/Transpeptidase"/>
</dbReference>
<evidence type="ECO:0000256" key="6">
    <source>
        <dbReference type="ARBA" id="ARBA00022676"/>
    </source>
</evidence>
<evidence type="ECO:0000256" key="5">
    <source>
        <dbReference type="ARBA" id="ARBA00022670"/>
    </source>
</evidence>
<comment type="catalytic activity">
    <reaction evidence="16">
        <text>Preferential cleavage: (Ac)2-L-Lys-D-Ala-|-D-Ala. Also transpeptidation of peptidyl-alanyl moieties that are N-acyl substituents of D-alanine.</text>
        <dbReference type="EC" id="3.4.16.4"/>
    </reaction>
</comment>
<gene>
    <name evidence="21" type="ORF">BME96_04400</name>
</gene>
<feature type="domain" description="Glycosyl transferase family 51" evidence="20">
    <location>
        <begin position="64"/>
        <end position="238"/>
    </location>
</feature>
<dbReference type="Pfam" id="PF00912">
    <property type="entry name" value="Transgly"/>
    <property type="match status" value="1"/>
</dbReference>
<proteinExistence type="inferred from homology"/>
<reference evidence="21 22" key="1">
    <citation type="submission" date="2016-11" db="EMBL/GenBank/DDBJ databases">
        <title>Complete genome sequencing of Virgibacillus halodenitrificans PDB-F2.</title>
        <authorList>
            <person name="Sun Z."/>
            <person name="Zhou Y."/>
            <person name="Li H."/>
        </authorList>
    </citation>
    <scope>NUCLEOTIDE SEQUENCE [LARGE SCALE GENOMIC DNA]</scope>
    <source>
        <strain evidence="21 22">PDB-F2</strain>
    </source>
</reference>
<evidence type="ECO:0000259" key="19">
    <source>
        <dbReference type="Pfam" id="PF00905"/>
    </source>
</evidence>
<evidence type="ECO:0000256" key="2">
    <source>
        <dbReference type="ARBA" id="ARBA00007739"/>
    </source>
</evidence>
<name>A0AAC9NK92_VIRHA</name>
<dbReference type="GO" id="GO:0030288">
    <property type="term" value="C:outer membrane-bounded periplasmic space"/>
    <property type="evidence" value="ECO:0007669"/>
    <property type="project" value="TreeGrafter"/>
</dbReference>
<evidence type="ECO:0000256" key="17">
    <source>
        <dbReference type="ARBA" id="ARBA00049902"/>
    </source>
</evidence>
<accession>A0AAC9NK92</accession>
<comment type="similarity">
    <text evidence="1">In the C-terminal section; belongs to the transpeptidase family.</text>
</comment>
<evidence type="ECO:0000256" key="11">
    <source>
        <dbReference type="ARBA" id="ARBA00022984"/>
    </source>
</evidence>
<comment type="catalytic activity">
    <reaction evidence="17">
        <text>[GlcNAc-(1-&gt;4)-Mur2Ac(oyl-L-Ala-gamma-D-Glu-L-Lys-D-Ala-D-Ala)](n)-di-trans,octa-cis-undecaprenyl diphosphate + beta-D-GlcNAc-(1-&gt;4)-Mur2Ac(oyl-L-Ala-gamma-D-Glu-L-Lys-D-Ala-D-Ala)-di-trans,octa-cis-undecaprenyl diphosphate = [GlcNAc-(1-&gt;4)-Mur2Ac(oyl-L-Ala-gamma-D-Glu-L-Lys-D-Ala-D-Ala)](n+1)-di-trans,octa-cis-undecaprenyl diphosphate + di-trans,octa-cis-undecaprenyl diphosphate + H(+)</text>
        <dbReference type="Rhea" id="RHEA:23708"/>
        <dbReference type="Rhea" id="RHEA-COMP:9602"/>
        <dbReference type="Rhea" id="RHEA-COMP:9603"/>
        <dbReference type="ChEBI" id="CHEBI:15378"/>
        <dbReference type="ChEBI" id="CHEBI:58405"/>
        <dbReference type="ChEBI" id="CHEBI:60033"/>
        <dbReference type="ChEBI" id="CHEBI:78435"/>
        <dbReference type="EC" id="2.4.99.28"/>
    </reaction>
</comment>
<evidence type="ECO:0000256" key="3">
    <source>
        <dbReference type="ARBA" id="ARBA00022475"/>
    </source>
</evidence>
<feature type="domain" description="Penicillin-binding protein transpeptidase" evidence="19">
    <location>
        <begin position="330"/>
        <end position="604"/>
    </location>
</feature>
<evidence type="ECO:0000256" key="13">
    <source>
        <dbReference type="ARBA" id="ARBA00023136"/>
    </source>
</evidence>
<evidence type="ECO:0000256" key="4">
    <source>
        <dbReference type="ARBA" id="ARBA00022645"/>
    </source>
</evidence>
<keyword evidence="4" id="KW-0121">Carboxypeptidase</keyword>
<evidence type="ECO:0000256" key="7">
    <source>
        <dbReference type="ARBA" id="ARBA00022679"/>
    </source>
</evidence>
<dbReference type="KEGG" id="vhl:BME96_04400"/>
<dbReference type="InterPro" id="IPR012338">
    <property type="entry name" value="Beta-lactam/transpept-like"/>
</dbReference>
<dbReference type="PANTHER" id="PTHR32282:SF32">
    <property type="entry name" value="PENICILLIN-BINDING PROTEIN 2A"/>
    <property type="match status" value="1"/>
</dbReference>
<dbReference type="GO" id="GO:0009252">
    <property type="term" value="P:peptidoglycan biosynthetic process"/>
    <property type="evidence" value="ECO:0007669"/>
    <property type="project" value="UniProtKB-KW"/>
</dbReference>
<keyword evidence="8 18" id="KW-0812">Transmembrane</keyword>
<dbReference type="GeneID" id="71513624"/>
<evidence type="ECO:0000256" key="1">
    <source>
        <dbReference type="ARBA" id="ARBA00007090"/>
    </source>
</evidence>
<dbReference type="GO" id="GO:0006508">
    <property type="term" value="P:proteolysis"/>
    <property type="evidence" value="ECO:0007669"/>
    <property type="project" value="UniProtKB-KW"/>
</dbReference>
<protein>
    <submittedName>
        <fullName evidence="21">Penicillin-binding protein</fullName>
    </submittedName>
</protein>
<keyword evidence="3" id="KW-1003">Cell membrane</keyword>
<evidence type="ECO:0000256" key="9">
    <source>
        <dbReference type="ARBA" id="ARBA00022801"/>
    </source>
</evidence>
<keyword evidence="14" id="KW-0511">Multifunctional enzyme</keyword>
<dbReference type="InterPro" id="IPR023346">
    <property type="entry name" value="Lysozyme-like_dom_sf"/>
</dbReference>
<evidence type="ECO:0000256" key="14">
    <source>
        <dbReference type="ARBA" id="ARBA00023268"/>
    </source>
</evidence>
<dbReference type="GO" id="GO:0008658">
    <property type="term" value="F:penicillin binding"/>
    <property type="evidence" value="ECO:0007669"/>
    <property type="project" value="InterPro"/>
</dbReference>
<keyword evidence="15" id="KW-0961">Cell wall biogenesis/degradation</keyword>
<dbReference type="InterPro" id="IPR001264">
    <property type="entry name" value="Glyco_trans_51"/>
</dbReference>
<dbReference type="RefSeq" id="WP_071648415.1">
    <property type="nucleotide sequence ID" value="NZ_CP017962.1"/>
</dbReference>
<keyword evidence="13 18" id="KW-0472">Membrane</keyword>
<dbReference type="GO" id="GO:0071555">
    <property type="term" value="P:cell wall organization"/>
    <property type="evidence" value="ECO:0007669"/>
    <property type="project" value="UniProtKB-KW"/>
</dbReference>
<comment type="similarity">
    <text evidence="2">In the N-terminal section; belongs to the glycosyltransferase 51 family.</text>
</comment>